<dbReference type="InterPro" id="IPR000577">
    <property type="entry name" value="Carb_kinase_FGGY"/>
</dbReference>
<feature type="domain" description="Carbohydrate kinase FGGY C-terminal" evidence="6">
    <location>
        <begin position="258"/>
        <end position="452"/>
    </location>
</feature>
<dbReference type="GO" id="GO:0016301">
    <property type="term" value="F:kinase activity"/>
    <property type="evidence" value="ECO:0007669"/>
    <property type="project" value="UniProtKB-KW"/>
</dbReference>
<organism evidence="7 8">
    <name type="scientific">Marinococcus luteus</name>
    <dbReference type="NCBI Taxonomy" id="1122204"/>
    <lineage>
        <taxon>Bacteria</taxon>
        <taxon>Bacillati</taxon>
        <taxon>Bacillota</taxon>
        <taxon>Bacilli</taxon>
        <taxon>Bacillales</taxon>
        <taxon>Bacillaceae</taxon>
        <taxon>Marinococcus</taxon>
    </lineage>
</organism>
<evidence type="ECO:0000259" key="5">
    <source>
        <dbReference type="Pfam" id="PF00370"/>
    </source>
</evidence>
<evidence type="ECO:0000313" key="7">
    <source>
        <dbReference type="EMBL" id="SDW52108.1"/>
    </source>
</evidence>
<gene>
    <name evidence="7" type="ORF">SAMN05421781_1602</name>
</gene>
<evidence type="ECO:0000259" key="6">
    <source>
        <dbReference type="Pfam" id="PF02782"/>
    </source>
</evidence>
<evidence type="ECO:0000313" key="8">
    <source>
        <dbReference type="Proteomes" id="UP000199488"/>
    </source>
</evidence>
<dbReference type="PIRSF" id="PIRSF000538">
    <property type="entry name" value="GlpK"/>
    <property type="match status" value="1"/>
</dbReference>
<dbReference type="InterPro" id="IPR018484">
    <property type="entry name" value="FGGY_N"/>
</dbReference>
<accession>A0A1H2U886</accession>
<comment type="similarity">
    <text evidence="1 4">Belongs to the FGGY kinase family.</text>
</comment>
<dbReference type="InterPro" id="IPR018485">
    <property type="entry name" value="FGGY_C"/>
</dbReference>
<dbReference type="PANTHER" id="PTHR43095">
    <property type="entry name" value="SUGAR KINASE"/>
    <property type="match status" value="1"/>
</dbReference>
<name>A0A1H2U886_9BACI</name>
<proteinExistence type="inferred from homology"/>
<keyword evidence="8" id="KW-1185">Reference proteome</keyword>
<dbReference type="PROSITE" id="PS00933">
    <property type="entry name" value="FGGY_KINASES_1"/>
    <property type="match status" value="1"/>
</dbReference>
<reference evidence="7 8" key="1">
    <citation type="submission" date="2016-10" db="EMBL/GenBank/DDBJ databases">
        <authorList>
            <person name="de Groot N.N."/>
        </authorList>
    </citation>
    <scope>NUCLEOTIDE SEQUENCE [LARGE SCALE GENOMIC DNA]</scope>
    <source>
        <strain evidence="7 8">DSM 23126</strain>
    </source>
</reference>
<dbReference type="RefSeq" id="WP_091613496.1">
    <property type="nucleotide sequence ID" value="NZ_FNNC01000003.1"/>
</dbReference>
<dbReference type="Gene3D" id="3.30.420.40">
    <property type="match status" value="2"/>
</dbReference>
<evidence type="ECO:0000256" key="2">
    <source>
        <dbReference type="ARBA" id="ARBA00022679"/>
    </source>
</evidence>
<dbReference type="GO" id="GO:0005975">
    <property type="term" value="P:carbohydrate metabolic process"/>
    <property type="evidence" value="ECO:0007669"/>
    <property type="project" value="InterPro"/>
</dbReference>
<sequence length="525" mass="58360">MAESLTAGVDIGTTSTKTLAYDTDGKIWAERELEYPIYSPDPAWKEQDPYEILRAVEQTLKNVVEDVAKEGKHIGTIGFSAAMHSILAVDENGEPLTQALTWADQRSVHETETVKAENGQDIFERTGTPIHPMAPLTKIMWFQKHREEIAGKAAKWISVKEFLFHKWFGEYIVDYSIASASGLFNIHKKQWDDRALALAGITVSHLSTPVSTTYKRSDLHKDVCKRLHLQETTTVVIGASDGVLANVGSGALEEGVVACSIGTSGAIRTVIDRPYTDPKGRIFCYALTDDLWVIGGPINNGGIALRWMRDKIMPDLKEECRKNGTDPYDVLTEMAESVMPGSDGLLFLPYMTGERAPFWNSDTKGVFFGLTLHHGREQMIRSVMEGVMMQMYAVVVALIEAGINIKEFRANGGFARSELWKQMMADIFESDIVVPDSHQSACFGAAWLAMTATGQKESLDTIHELIPIETRQSPIMDNVTAYRDLKPIFLRLARNLQSEFSAIADVQRAHAEGRRTLSTEKGEIL</sequence>
<dbReference type="CDD" id="cd07770">
    <property type="entry name" value="ASKHA_NBD_FGGY_GntK"/>
    <property type="match status" value="1"/>
</dbReference>
<dbReference type="SUPFAM" id="SSF53067">
    <property type="entry name" value="Actin-like ATPase domain"/>
    <property type="match status" value="2"/>
</dbReference>
<protein>
    <submittedName>
        <fullName evidence="7">Gluconate kinase, FGGY family</fullName>
    </submittedName>
</protein>
<keyword evidence="2 4" id="KW-0808">Transferase</keyword>
<dbReference type="AlphaFoldDB" id="A0A1H2U886"/>
<evidence type="ECO:0000256" key="3">
    <source>
        <dbReference type="ARBA" id="ARBA00022777"/>
    </source>
</evidence>
<dbReference type="PROSITE" id="PS00445">
    <property type="entry name" value="FGGY_KINASES_2"/>
    <property type="match status" value="1"/>
</dbReference>
<dbReference type="Pfam" id="PF00370">
    <property type="entry name" value="FGGY_N"/>
    <property type="match status" value="1"/>
</dbReference>
<dbReference type="InterPro" id="IPR018483">
    <property type="entry name" value="Carb_kinase_FGGY_CS"/>
</dbReference>
<keyword evidence="3 4" id="KW-0418">Kinase</keyword>
<dbReference type="InterPro" id="IPR050406">
    <property type="entry name" value="FGGY_Carb_Kinase"/>
</dbReference>
<dbReference type="InterPro" id="IPR043129">
    <property type="entry name" value="ATPase_NBD"/>
</dbReference>
<feature type="domain" description="Carbohydrate kinase FGGY N-terminal" evidence="5">
    <location>
        <begin position="7"/>
        <end position="248"/>
    </location>
</feature>
<dbReference type="PANTHER" id="PTHR43095:SF2">
    <property type="entry name" value="GLUCONOKINASE"/>
    <property type="match status" value="1"/>
</dbReference>
<evidence type="ECO:0000256" key="4">
    <source>
        <dbReference type="RuleBase" id="RU003733"/>
    </source>
</evidence>
<dbReference type="EMBL" id="FNNC01000003">
    <property type="protein sequence ID" value="SDW52108.1"/>
    <property type="molecule type" value="Genomic_DNA"/>
</dbReference>
<dbReference type="Proteomes" id="UP000199488">
    <property type="component" value="Unassembled WGS sequence"/>
</dbReference>
<dbReference type="OrthoDB" id="9805576at2"/>
<evidence type="ECO:0000256" key="1">
    <source>
        <dbReference type="ARBA" id="ARBA00009156"/>
    </source>
</evidence>
<dbReference type="STRING" id="1122204.SAMN05421781_1602"/>
<dbReference type="Pfam" id="PF02782">
    <property type="entry name" value="FGGY_C"/>
    <property type="match status" value="1"/>
</dbReference>
<dbReference type="GO" id="GO:0016773">
    <property type="term" value="F:phosphotransferase activity, alcohol group as acceptor"/>
    <property type="evidence" value="ECO:0007669"/>
    <property type="project" value="InterPro"/>
</dbReference>